<accession>A0A7K9B5U4</accession>
<dbReference type="EMBL" id="VWZH01000185">
    <property type="protein sequence ID" value="NXG35671.1"/>
    <property type="molecule type" value="Genomic_DNA"/>
</dbReference>
<name>A0A7K9B5U4_DRONO</name>
<protein>
    <submittedName>
        <fullName evidence="2">ANR26 protein</fullName>
    </submittedName>
</protein>
<gene>
    <name evidence="2" type="primary">Ankrd26</name>
    <name evidence="2" type="ORF">DRONOV_R15134</name>
</gene>
<comment type="caution">
    <text evidence="2">The sequence shown here is derived from an EMBL/GenBank/DDBJ whole genome shotgun (WGS) entry which is preliminary data.</text>
</comment>
<reference evidence="2 3" key="1">
    <citation type="submission" date="2019-09" db="EMBL/GenBank/DDBJ databases">
        <title>Bird 10,000 Genomes (B10K) Project - Family phase.</title>
        <authorList>
            <person name="Zhang G."/>
        </authorList>
    </citation>
    <scope>NUCLEOTIDE SEQUENCE [LARGE SCALE GENOMIC DNA]</scope>
    <source>
        <strain evidence="2">B10K-LSUMZ-23963</strain>
        <tissue evidence="2">Muscle</tissue>
    </source>
</reference>
<feature type="coiled-coil region" evidence="1">
    <location>
        <begin position="119"/>
        <end position="146"/>
    </location>
</feature>
<sequence>DQNQQCKSKRKPLKSLAEWTLPTEACLEQEMVRNIELQEECSRSKRLLEKTMKKLRMYERQESESQLNFQDKMEDTCSAMDSEVGRLRTKVCELSHWLEAEWRNSRQLEKANKGLQQDLTLMRGSLEKLRKGKRQLEEEVVFLRCQLNAKMMDHSQREQCNRESEQRAGQELRQKLQEVNLFLQTQAATHNRIEQARAATRASVVDQLQQRIRDLEVELN</sequence>
<dbReference type="Proteomes" id="UP000543287">
    <property type="component" value="Unassembled WGS sequence"/>
</dbReference>
<feature type="non-terminal residue" evidence="2">
    <location>
        <position position="1"/>
    </location>
</feature>
<evidence type="ECO:0000313" key="3">
    <source>
        <dbReference type="Proteomes" id="UP000543287"/>
    </source>
</evidence>
<keyword evidence="1" id="KW-0175">Coiled coil</keyword>
<evidence type="ECO:0000256" key="1">
    <source>
        <dbReference type="SAM" id="Coils"/>
    </source>
</evidence>
<feature type="non-terminal residue" evidence="2">
    <location>
        <position position="220"/>
    </location>
</feature>
<evidence type="ECO:0000313" key="2">
    <source>
        <dbReference type="EMBL" id="NXG35671.1"/>
    </source>
</evidence>
<dbReference type="AlphaFoldDB" id="A0A7K9B5U4"/>
<proteinExistence type="predicted"/>
<organism evidence="2 3">
    <name type="scientific">Dromaius novaehollandiae</name>
    <name type="common">Emu</name>
    <dbReference type="NCBI Taxonomy" id="8790"/>
    <lineage>
        <taxon>Eukaryota</taxon>
        <taxon>Metazoa</taxon>
        <taxon>Chordata</taxon>
        <taxon>Craniata</taxon>
        <taxon>Vertebrata</taxon>
        <taxon>Euteleostomi</taxon>
        <taxon>Archelosauria</taxon>
        <taxon>Archosauria</taxon>
        <taxon>Dinosauria</taxon>
        <taxon>Saurischia</taxon>
        <taxon>Theropoda</taxon>
        <taxon>Coelurosauria</taxon>
        <taxon>Aves</taxon>
        <taxon>Palaeognathae</taxon>
        <taxon>Casuariiformes</taxon>
        <taxon>Dromaiidae</taxon>
        <taxon>Dromaius</taxon>
    </lineage>
</organism>